<comment type="caution">
    <text evidence="2">The sequence shown here is derived from an EMBL/GenBank/DDBJ whole genome shotgun (WGS) entry which is preliminary data.</text>
</comment>
<protein>
    <submittedName>
        <fullName evidence="2">Uncharacterized protein</fullName>
    </submittedName>
</protein>
<name>A0A6B0XY08_9RHOB</name>
<evidence type="ECO:0000256" key="1">
    <source>
        <dbReference type="SAM" id="MobiDB-lite"/>
    </source>
</evidence>
<gene>
    <name evidence="2" type="ORF">F4Y60_01095</name>
</gene>
<dbReference type="AlphaFoldDB" id="A0A6B0XY08"/>
<accession>A0A6B0XY08</accession>
<dbReference type="EMBL" id="VXRY01000046">
    <property type="protein sequence ID" value="MXY32693.1"/>
    <property type="molecule type" value="Genomic_DNA"/>
</dbReference>
<feature type="region of interest" description="Disordered" evidence="1">
    <location>
        <begin position="50"/>
        <end position="88"/>
    </location>
</feature>
<reference evidence="2" key="1">
    <citation type="submission" date="2019-09" db="EMBL/GenBank/DDBJ databases">
        <title>Characterisation of the sponge microbiome using genome-centric metagenomics.</title>
        <authorList>
            <person name="Engelberts J.P."/>
            <person name="Robbins S.J."/>
            <person name="De Goeij J.M."/>
            <person name="Aranda M."/>
            <person name="Bell S.C."/>
            <person name="Webster N.S."/>
        </authorList>
    </citation>
    <scope>NUCLEOTIDE SEQUENCE</scope>
    <source>
        <strain evidence="2">SB0664_bin_43</strain>
    </source>
</reference>
<organism evidence="2">
    <name type="scientific">Boseongicola sp. SB0664_bin_43</name>
    <dbReference type="NCBI Taxonomy" id="2604844"/>
    <lineage>
        <taxon>Bacteria</taxon>
        <taxon>Pseudomonadati</taxon>
        <taxon>Pseudomonadota</taxon>
        <taxon>Alphaproteobacteria</taxon>
        <taxon>Rhodobacterales</taxon>
        <taxon>Paracoccaceae</taxon>
        <taxon>Boseongicola</taxon>
    </lineage>
</organism>
<evidence type="ECO:0000313" key="2">
    <source>
        <dbReference type="EMBL" id="MXY32693.1"/>
    </source>
</evidence>
<proteinExistence type="predicted"/>
<sequence>MNDAVAVAEVLNFALGSSIGDLIHPGFVGVVPGPGLAERSRFPEVVARDAASNARLAPGANSDSSEAMGDATRPPKERCPANPCALTT</sequence>